<dbReference type="STRING" id="46177.SAMN05660976_01801"/>
<dbReference type="InterPro" id="IPR027417">
    <property type="entry name" value="P-loop_NTPase"/>
</dbReference>
<dbReference type="EMBL" id="FOBF01000004">
    <property type="protein sequence ID" value="SEL14208.1"/>
    <property type="molecule type" value="Genomic_DNA"/>
</dbReference>
<gene>
    <name evidence="1" type="ORF">SAMN05660976_01801</name>
</gene>
<organism evidence="1 2">
    <name type="scientific">Nonomuraea pusilla</name>
    <dbReference type="NCBI Taxonomy" id="46177"/>
    <lineage>
        <taxon>Bacteria</taxon>
        <taxon>Bacillati</taxon>
        <taxon>Actinomycetota</taxon>
        <taxon>Actinomycetes</taxon>
        <taxon>Streptosporangiales</taxon>
        <taxon>Streptosporangiaceae</taxon>
        <taxon>Nonomuraea</taxon>
    </lineage>
</organism>
<dbReference type="SUPFAM" id="SSF52540">
    <property type="entry name" value="P-loop containing nucleoside triphosphate hydrolases"/>
    <property type="match status" value="1"/>
</dbReference>
<sequence>MRDSVTQLPEINWHQIRGKAPSGSRRDGFEELGNQLMIYGGLVTWPSSTTFTTFGNPDGGREGRGELPGGAVWGWQAKYLFTLDDDALAQIDKSIRRVLTTEPTLERYYVLMPYNRPGGDTAKTKSAWTKWNEHVRTWETAAVSAGRAVTFEYIGETQLNECLLQPSQAGRLRYWFDLDVFSEDRFRQIAARAEADAGGRYSPALNVELPIRAVFDGLAHTPAFEHDIRNALATLRKARGIYGLSVPRERPDLFEPAIAMLNERLDGLEELVTEAARQARQPHGVLPDFTPAIEAIEAPSASVSDLLRQHCLKDRYYTDNAGSLYGQVAAIRSAVAELNELRAGRAWRGFEAAAILVTGTGGAGKTHLLCDLAKMRAANALPTIIALGEQFEHGPIEADLGRIIGFQNPASQLLTTFDAACQAIGEIGLIVIDGLNESADRQLWNKYLSSFLNDVAKYRHIRLVLSCRTEFLADTLSDILQARLPVFQHTGFEEVPRDAIRQFLDWYGIERPSFPMMDPEFTNPLFLKLLCTALMTSGKRRFPRTGIGTSWIYDSFLDAMDIRLSAEERCDYDRTSELVRRAVEQIAAAMHAQGRRLLRADVDRITSALLPDRKWSQSLLNGLLKEAVLANLSIDGTEYIRFGYERLGDIALAKLIAADGLDGAKAEVSRLAERWFTNAGVLQALAAVLPEVFGVELIDILQISTAEYHPDAHADFLLSLGWRKLEAVSDRTAEIVMKLQRNPDFTDDANTAVLQVATVPGHPLNAEWLHRQLAELTLPERDVTWSYFCDRQDELAGHLPGLIDWAWSEASSDANDETRYLAALALCWTLSSSHRPTRDDATKAIIALLEPAPHLYDSILQGFVNGGDDYIEERLLAAGCGIAQRTLSPNTATGIAKAVLNFTLGRRYWPQNYLSRDYARRAMDAALELGWQPSIEGLATRVHPPYASDWIAPQRSPAEVEELAGPPNYRYSAIHHPVMSDFDDFRKYVVGSLVRSFKLDEEIDADYLGTILFEQALKLGWTPERFGIIDRNFPRASSPDGKKHDGYAQKYLWIAFNQLVGRMTDRYGLNPSRRDDRRTRYETPLDIHGHDIDPTMLQRRAENRVYADTPATWYAPVAATFPEHLDPEWVTNDEHSPPVDRLLICTNAAGITWLVLEGHYQWSQPQNPDDAAAGIPHHTIWAQIRSYLIDTADADVWAQWAEGKDFYGRWMPESGSPSGLLLADHPYKSDWPDLEDRNGTRYGEMSLPGGLIVATTRYGGVNDWDQSASKHLYTFLPSTAFCSALGLERIGDFQWGRAGTLAVESFAARGVGPDTVHVTAEALSAALAASGQCLLWTVLAEKETTMSEYQRPPDGEPFSRSYSASYLFDGTNIRLLDANVRTLHVAGGSSNETSWNLPRDIPLEPA</sequence>
<evidence type="ECO:0000313" key="1">
    <source>
        <dbReference type="EMBL" id="SEL14208.1"/>
    </source>
</evidence>
<name>A0A1H7MTT1_9ACTN</name>
<proteinExistence type="predicted"/>
<keyword evidence="2" id="KW-1185">Reference proteome</keyword>
<evidence type="ECO:0000313" key="2">
    <source>
        <dbReference type="Proteomes" id="UP000198953"/>
    </source>
</evidence>
<evidence type="ECO:0008006" key="3">
    <source>
        <dbReference type="Google" id="ProtNLM"/>
    </source>
</evidence>
<accession>A0A1H7MTT1</accession>
<reference evidence="1 2" key="1">
    <citation type="submission" date="2016-10" db="EMBL/GenBank/DDBJ databases">
        <authorList>
            <person name="de Groot N.N."/>
        </authorList>
    </citation>
    <scope>NUCLEOTIDE SEQUENCE [LARGE SCALE GENOMIC DNA]</scope>
    <source>
        <strain evidence="1 2">DSM 43357</strain>
    </source>
</reference>
<dbReference type="Proteomes" id="UP000198953">
    <property type="component" value="Unassembled WGS sequence"/>
</dbReference>
<protein>
    <recommendedName>
        <fullName evidence="3">ATP-binding protein</fullName>
    </recommendedName>
</protein>